<dbReference type="InterPro" id="IPR037401">
    <property type="entry name" value="SnoaL-like"/>
</dbReference>
<evidence type="ECO:0000313" key="2">
    <source>
        <dbReference type="EMBL" id="GAA1518691.1"/>
    </source>
</evidence>
<keyword evidence="3" id="KW-1185">Reference proteome</keyword>
<feature type="domain" description="SnoaL-like" evidence="1">
    <location>
        <begin position="14"/>
        <end position="143"/>
    </location>
</feature>
<dbReference type="Proteomes" id="UP001500842">
    <property type="component" value="Unassembled WGS sequence"/>
</dbReference>
<evidence type="ECO:0000313" key="3">
    <source>
        <dbReference type="Proteomes" id="UP001500842"/>
    </source>
</evidence>
<protein>
    <recommendedName>
        <fullName evidence="1">SnoaL-like domain-containing protein</fullName>
    </recommendedName>
</protein>
<proteinExistence type="predicted"/>
<dbReference type="Pfam" id="PF13577">
    <property type="entry name" value="SnoaL_4"/>
    <property type="match status" value="1"/>
</dbReference>
<evidence type="ECO:0000259" key="1">
    <source>
        <dbReference type="Pfam" id="PF13577"/>
    </source>
</evidence>
<dbReference type="EMBL" id="BAAAOR010000016">
    <property type="protein sequence ID" value="GAA1518691.1"/>
    <property type="molecule type" value="Genomic_DNA"/>
</dbReference>
<dbReference type="InterPro" id="IPR032710">
    <property type="entry name" value="NTF2-like_dom_sf"/>
</dbReference>
<dbReference type="RefSeq" id="WP_141005729.1">
    <property type="nucleotide sequence ID" value="NZ_BAAAOR010000016.1"/>
</dbReference>
<name>A0ABN2AGU3_9ACTN</name>
<sequence length="163" mass="18454">MAPAEPARALDPVERLLAVEECRRLMAEYGWRFDHGLSVEVAELFTEDGAWRSNTIEAVGQAQLRAFFARRAAMTERLTRHVVTNISIDVLAADHARARSYAVEIRDDRGADGLGVDTRPGVVGDYLDELVRVDGRWLFRERRVVIEFKRETEAFLRQEAGPA</sequence>
<comment type="caution">
    <text evidence="2">The sequence shown here is derived from an EMBL/GenBank/DDBJ whole genome shotgun (WGS) entry which is preliminary data.</text>
</comment>
<accession>A0ABN2AGU3</accession>
<organism evidence="2 3">
    <name type="scientific">Nocardioides humi</name>
    <dbReference type="NCBI Taxonomy" id="449461"/>
    <lineage>
        <taxon>Bacteria</taxon>
        <taxon>Bacillati</taxon>
        <taxon>Actinomycetota</taxon>
        <taxon>Actinomycetes</taxon>
        <taxon>Propionibacteriales</taxon>
        <taxon>Nocardioidaceae</taxon>
        <taxon>Nocardioides</taxon>
    </lineage>
</organism>
<dbReference type="Gene3D" id="3.10.450.50">
    <property type="match status" value="1"/>
</dbReference>
<dbReference type="SUPFAM" id="SSF54427">
    <property type="entry name" value="NTF2-like"/>
    <property type="match status" value="1"/>
</dbReference>
<reference evidence="2 3" key="1">
    <citation type="journal article" date="2019" name="Int. J. Syst. Evol. Microbiol.">
        <title>The Global Catalogue of Microorganisms (GCM) 10K type strain sequencing project: providing services to taxonomists for standard genome sequencing and annotation.</title>
        <authorList>
            <consortium name="The Broad Institute Genomics Platform"/>
            <consortium name="The Broad Institute Genome Sequencing Center for Infectious Disease"/>
            <person name="Wu L."/>
            <person name="Ma J."/>
        </authorList>
    </citation>
    <scope>NUCLEOTIDE SEQUENCE [LARGE SCALE GENOMIC DNA]</scope>
    <source>
        <strain evidence="2 3">JCM 14942</strain>
    </source>
</reference>
<gene>
    <name evidence="2" type="ORF">GCM10009788_23430</name>
</gene>